<sequence length="436" mass="46613">MISVRRPPDLSQEGRVAGGQARVLREIRASTSDTTDLLDQAIRRAEALAASHKVAVRQPLSASAAPPDLVVTRPLPTFDELLAITPPDAALEDALDAEEIRAALQRLEKAGDDAAGEGELDRWDLVIAGTAGLLAGLADIVLVGIPQNPLTQFGAEGGLLSNGMRDAVSRVLPPDLVAKLEKAFPVPYDPSTNARLLKPVDGLYPVSHRFHSLGHDPLLGWVFGVRDILSGTFSAIGRDGVLVVQGVTSGEAGQNLFSGLFDAFRRVGGHMLSDVATPMGLPAPLMPLTQFLQMGTIGSEGLSVAEITRRMYRDGYDFRHFLAGGLTTGIIEVIIRGSWMIRRLQEGRSFQQALPVANIPRLRRQLLLGHAMAAAVNAGKVAVMSNPLALNWAQWLAVLRYLGPELLHLARAPALRAAAQDKLLDGDLRIIAGMPG</sequence>
<name>A0ABR7R2Y8_9PROT</name>
<dbReference type="RefSeq" id="WP_187777287.1">
    <property type="nucleotide sequence ID" value="NZ_JACTUZ010000008.1"/>
</dbReference>
<comment type="caution">
    <text evidence="1">The sequence shown here is derived from an EMBL/GenBank/DDBJ whole genome shotgun (WGS) entry which is preliminary data.</text>
</comment>
<dbReference type="Proteomes" id="UP000603940">
    <property type="component" value="Unassembled WGS sequence"/>
</dbReference>
<evidence type="ECO:0000313" key="2">
    <source>
        <dbReference type="Proteomes" id="UP000603940"/>
    </source>
</evidence>
<gene>
    <name evidence="1" type="ORF">IBL25_04065</name>
</gene>
<organism evidence="1 2">
    <name type="scientific">Pseudoroseomonas ludipueritiae</name>
    <dbReference type="NCBI Taxonomy" id="198093"/>
    <lineage>
        <taxon>Bacteria</taxon>
        <taxon>Pseudomonadati</taxon>
        <taxon>Pseudomonadota</taxon>
        <taxon>Alphaproteobacteria</taxon>
        <taxon>Acetobacterales</taxon>
        <taxon>Acetobacteraceae</taxon>
        <taxon>Pseudoroseomonas</taxon>
    </lineage>
</organism>
<accession>A0ABR7R2Y8</accession>
<protein>
    <submittedName>
        <fullName evidence="1">Uncharacterized protein</fullName>
    </submittedName>
</protein>
<dbReference type="EMBL" id="JACTUZ010000008">
    <property type="protein sequence ID" value="MBC9176122.1"/>
    <property type="molecule type" value="Genomic_DNA"/>
</dbReference>
<reference evidence="1 2" key="1">
    <citation type="journal article" date="2009" name="Int. J. Syst. Evol. Microbiol.">
        <title>Transfer of Teichococcus ludipueritiae and Muricoccus roseus to the genus Roseomonas, as Roseomonas ludipueritiae comb. nov. and Roseomonas rosea comb. nov., respectively, and emended description of the genus Roseomonas.</title>
        <authorList>
            <person name="Sanchez-Porro C."/>
            <person name="Gallego V."/>
            <person name="Busse H.J."/>
            <person name="Kampfer P."/>
            <person name="Ventosa A."/>
        </authorList>
    </citation>
    <scope>NUCLEOTIDE SEQUENCE [LARGE SCALE GENOMIC DNA]</scope>
    <source>
        <strain evidence="1 2">DSM 14915</strain>
    </source>
</reference>
<evidence type="ECO:0000313" key="1">
    <source>
        <dbReference type="EMBL" id="MBC9176122.1"/>
    </source>
</evidence>
<keyword evidence="2" id="KW-1185">Reference proteome</keyword>
<proteinExistence type="predicted"/>